<comment type="caution">
    <text evidence="1">The sequence shown here is derived from an EMBL/GenBank/DDBJ whole genome shotgun (WGS) entry which is preliminary data.</text>
</comment>
<dbReference type="EMBL" id="JACGWK010000850">
    <property type="protein sequence ID" value="KAL0294463.1"/>
    <property type="molecule type" value="Genomic_DNA"/>
</dbReference>
<dbReference type="AlphaFoldDB" id="A0AAW2JJC4"/>
<protein>
    <submittedName>
        <fullName evidence="1">Uncharacterized protein</fullName>
    </submittedName>
</protein>
<accession>A0AAW2JJC4</accession>
<organism evidence="1">
    <name type="scientific">Sesamum angustifolium</name>
    <dbReference type="NCBI Taxonomy" id="2727405"/>
    <lineage>
        <taxon>Eukaryota</taxon>
        <taxon>Viridiplantae</taxon>
        <taxon>Streptophyta</taxon>
        <taxon>Embryophyta</taxon>
        <taxon>Tracheophyta</taxon>
        <taxon>Spermatophyta</taxon>
        <taxon>Magnoliopsida</taxon>
        <taxon>eudicotyledons</taxon>
        <taxon>Gunneridae</taxon>
        <taxon>Pentapetalae</taxon>
        <taxon>asterids</taxon>
        <taxon>lamiids</taxon>
        <taxon>Lamiales</taxon>
        <taxon>Pedaliaceae</taxon>
        <taxon>Sesamum</taxon>
    </lineage>
</organism>
<evidence type="ECO:0000313" key="1">
    <source>
        <dbReference type="EMBL" id="KAL0294463.1"/>
    </source>
</evidence>
<reference evidence="1" key="1">
    <citation type="submission" date="2020-06" db="EMBL/GenBank/DDBJ databases">
        <authorList>
            <person name="Li T."/>
            <person name="Hu X."/>
            <person name="Zhang T."/>
            <person name="Song X."/>
            <person name="Zhang H."/>
            <person name="Dai N."/>
            <person name="Sheng W."/>
            <person name="Hou X."/>
            <person name="Wei L."/>
        </authorList>
    </citation>
    <scope>NUCLEOTIDE SEQUENCE</scope>
    <source>
        <strain evidence="1">G01</strain>
        <tissue evidence="1">Leaf</tissue>
    </source>
</reference>
<name>A0AAW2JJC4_9LAMI</name>
<reference evidence="1" key="2">
    <citation type="journal article" date="2024" name="Plant">
        <title>Genomic evolution and insights into agronomic trait innovations of Sesamum species.</title>
        <authorList>
            <person name="Miao H."/>
            <person name="Wang L."/>
            <person name="Qu L."/>
            <person name="Liu H."/>
            <person name="Sun Y."/>
            <person name="Le M."/>
            <person name="Wang Q."/>
            <person name="Wei S."/>
            <person name="Zheng Y."/>
            <person name="Lin W."/>
            <person name="Duan Y."/>
            <person name="Cao H."/>
            <person name="Xiong S."/>
            <person name="Wang X."/>
            <person name="Wei L."/>
            <person name="Li C."/>
            <person name="Ma Q."/>
            <person name="Ju M."/>
            <person name="Zhao R."/>
            <person name="Li G."/>
            <person name="Mu C."/>
            <person name="Tian Q."/>
            <person name="Mei H."/>
            <person name="Zhang T."/>
            <person name="Gao T."/>
            <person name="Zhang H."/>
        </authorList>
    </citation>
    <scope>NUCLEOTIDE SEQUENCE</scope>
    <source>
        <strain evidence="1">G01</strain>
    </source>
</reference>
<sequence length="49" mass="5547">MLLLLNNPSWPDPLIQNQFRLSPHRNIRSVFAHGNHALVKKPFAGCLLA</sequence>
<proteinExistence type="predicted"/>
<gene>
    <name evidence="1" type="ORF">Sangu_3217200</name>
</gene>